<dbReference type="AlphaFoldDB" id="A0A8S1EW94"/>
<proteinExistence type="predicted"/>
<protein>
    <submittedName>
        <fullName evidence="2">Uncharacterized protein</fullName>
    </submittedName>
</protein>
<keyword evidence="3" id="KW-1185">Reference proteome</keyword>
<gene>
    <name evidence="2" type="ORF">CBOVIS_LOCUS7885</name>
</gene>
<accession>A0A8S1EW94</accession>
<evidence type="ECO:0000256" key="1">
    <source>
        <dbReference type="SAM" id="MobiDB-lite"/>
    </source>
</evidence>
<reference evidence="2 3" key="1">
    <citation type="submission" date="2020-04" db="EMBL/GenBank/DDBJ databases">
        <authorList>
            <person name="Laetsch R D."/>
            <person name="Stevens L."/>
            <person name="Kumar S."/>
            <person name="Blaxter L. M."/>
        </authorList>
    </citation>
    <scope>NUCLEOTIDE SEQUENCE [LARGE SCALE GENOMIC DNA]</scope>
</reference>
<comment type="caution">
    <text evidence="2">The sequence shown here is derived from an EMBL/GenBank/DDBJ whole genome shotgun (WGS) entry which is preliminary data.</text>
</comment>
<evidence type="ECO:0000313" key="3">
    <source>
        <dbReference type="Proteomes" id="UP000494206"/>
    </source>
</evidence>
<feature type="region of interest" description="Disordered" evidence="1">
    <location>
        <begin position="1"/>
        <end position="27"/>
    </location>
</feature>
<name>A0A8S1EW94_9PELO</name>
<evidence type="ECO:0000313" key="2">
    <source>
        <dbReference type="EMBL" id="CAB3405721.1"/>
    </source>
</evidence>
<feature type="compositionally biased region" description="Acidic residues" evidence="1">
    <location>
        <begin position="72"/>
        <end position="81"/>
    </location>
</feature>
<organism evidence="2 3">
    <name type="scientific">Caenorhabditis bovis</name>
    <dbReference type="NCBI Taxonomy" id="2654633"/>
    <lineage>
        <taxon>Eukaryota</taxon>
        <taxon>Metazoa</taxon>
        <taxon>Ecdysozoa</taxon>
        <taxon>Nematoda</taxon>
        <taxon>Chromadorea</taxon>
        <taxon>Rhabditida</taxon>
        <taxon>Rhabditina</taxon>
        <taxon>Rhabditomorpha</taxon>
        <taxon>Rhabditoidea</taxon>
        <taxon>Rhabditidae</taxon>
        <taxon>Peloderinae</taxon>
        <taxon>Caenorhabditis</taxon>
    </lineage>
</organism>
<dbReference type="EMBL" id="CADEPM010000005">
    <property type="protein sequence ID" value="CAB3405721.1"/>
    <property type="molecule type" value="Genomic_DNA"/>
</dbReference>
<dbReference type="OrthoDB" id="5875616at2759"/>
<feature type="region of interest" description="Disordered" evidence="1">
    <location>
        <begin position="67"/>
        <end position="92"/>
    </location>
</feature>
<feature type="compositionally biased region" description="Polar residues" evidence="1">
    <location>
        <begin position="1"/>
        <end position="17"/>
    </location>
</feature>
<sequence length="198" mass="22435">MESSTNVNSDLSDLVQMTSSSSSTNIPNNPEVAKIYAEVIKKAVFKFLLKMGIQSVDELKDQLKTRKPFTEKEEEEEEEVNEQIRHEEQSSTISPMPREEFYKLLNNGIDLKERHESPAHNRRSSIIGNIIPMSPIASEVSFTTTHQRMARRRSSDQRMFSSTRLATPKSVQSRWATVMPGTPNAASTPVKHFTPTII</sequence>
<dbReference type="Proteomes" id="UP000494206">
    <property type="component" value="Unassembled WGS sequence"/>
</dbReference>